<name>A0A3N5CB45_9BACI</name>
<dbReference type="Proteomes" id="UP000276443">
    <property type="component" value="Unassembled WGS sequence"/>
</dbReference>
<dbReference type="AlphaFoldDB" id="A0A3N5CB45"/>
<evidence type="ECO:0000313" key="2">
    <source>
        <dbReference type="EMBL" id="RPF55945.1"/>
    </source>
</evidence>
<feature type="domain" description="PRC-barrel" evidence="1">
    <location>
        <begin position="1"/>
        <end position="77"/>
    </location>
</feature>
<evidence type="ECO:0000313" key="3">
    <source>
        <dbReference type="Proteomes" id="UP000276443"/>
    </source>
</evidence>
<dbReference type="PANTHER" id="PTHR40061:SF2">
    <property type="entry name" value="PRC-BARREL DOMAIN-CONTAINING PROTEIN"/>
    <property type="match status" value="1"/>
</dbReference>
<comment type="caution">
    <text evidence="2">The sequence shown here is derived from an EMBL/GenBank/DDBJ whole genome shotgun (WGS) entry which is preliminary data.</text>
</comment>
<dbReference type="PANTHER" id="PTHR40061">
    <property type="entry name" value="SPORULATION PROTEIN YLMC-RELATED"/>
    <property type="match status" value="1"/>
</dbReference>
<organism evidence="2 3">
    <name type="scientific">Aquisalibacillus elongatus</name>
    <dbReference type="NCBI Taxonomy" id="485577"/>
    <lineage>
        <taxon>Bacteria</taxon>
        <taxon>Bacillati</taxon>
        <taxon>Bacillota</taxon>
        <taxon>Bacilli</taxon>
        <taxon>Bacillales</taxon>
        <taxon>Bacillaceae</taxon>
        <taxon>Aquisalibacillus</taxon>
    </lineage>
</organism>
<protein>
    <submittedName>
        <fullName evidence="2">YlmC/YmxH family sporulation protein</fullName>
    </submittedName>
</protein>
<dbReference type="SUPFAM" id="SSF50346">
    <property type="entry name" value="PRC-barrel domain"/>
    <property type="match status" value="1"/>
</dbReference>
<gene>
    <name evidence="2" type="ORF">EDC24_0831</name>
</gene>
<dbReference type="InterPro" id="IPR027275">
    <property type="entry name" value="PRC-brl_dom"/>
</dbReference>
<dbReference type="Gene3D" id="2.30.30.240">
    <property type="entry name" value="PRC-barrel domain"/>
    <property type="match status" value="1"/>
</dbReference>
<dbReference type="InterPro" id="IPR014238">
    <property type="entry name" value="Spore_YlmC/YmxH"/>
</dbReference>
<dbReference type="EMBL" id="RKRF01000007">
    <property type="protein sequence ID" value="RPF55945.1"/>
    <property type="molecule type" value="Genomic_DNA"/>
</dbReference>
<evidence type="ECO:0000259" key="1">
    <source>
        <dbReference type="Pfam" id="PF05239"/>
    </source>
</evidence>
<dbReference type="InterPro" id="IPR011033">
    <property type="entry name" value="PRC_barrel-like_sf"/>
</dbReference>
<proteinExistence type="predicted"/>
<dbReference type="RefSeq" id="WP_124219957.1">
    <property type="nucleotide sequence ID" value="NZ_RKRF01000007.1"/>
</dbReference>
<reference evidence="2 3" key="1">
    <citation type="submission" date="2018-11" db="EMBL/GenBank/DDBJ databases">
        <title>Genomic Encyclopedia of Type Strains, Phase IV (KMG-IV): sequencing the most valuable type-strain genomes for metagenomic binning, comparative biology and taxonomic classification.</title>
        <authorList>
            <person name="Goeker M."/>
        </authorList>
    </citation>
    <scope>NUCLEOTIDE SEQUENCE [LARGE SCALE GENOMIC DNA]</scope>
    <source>
        <strain evidence="2 3">DSM 18090</strain>
    </source>
</reference>
<dbReference type="Pfam" id="PF05239">
    <property type="entry name" value="PRC"/>
    <property type="match status" value="1"/>
</dbReference>
<dbReference type="OrthoDB" id="2468688at2"/>
<keyword evidence="3" id="KW-1185">Reference proteome</keyword>
<dbReference type="NCBIfam" id="TIGR02888">
    <property type="entry name" value="spore_YlmC_YmxH"/>
    <property type="match status" value="1"/>
</dbReference>
<accession>A0A3N5CB45</accession>
<sequence>MRYRDLTGKELIDAHKGERLGILGHTDLDINPETGRIDSIVIQDFSMLGLKKGDATAKVKWNDIEVIGDDMIIVKPNRHKD</sequence>